<sequence>MSKPVITVPTKTMTWEEFYEKTDNANKLMDRVWYCLAVSDPGVAKQKVFWEHWYWSDKGDNNDDKELNNKLGQNHTLTIETDGKEVDYPIWPVKFDKTMFKMYPAIDLKCMIIAPFGIGMTPVQFPTDDSRTEFRVDFANVMGKKMYFIFALDPLMAEETKSACYEKLETEHGVKKEWFHEIQWEKGYQIGSTGEPDINPKK</sequence>
<gene>
    <name evidence="1" type="ORF">SEMRO_356_G125270.1</name>
</gene>
<dbReference type="AlphaFoldDB" id="A0A9N8HDS8"/>
<accession>A0A9N8HDS8</accession>
<keyword evidence="2" id="KW-1185">Reference proteome</keyword>
<dbReference type="OrthoDB" id="36213at2759"/>
<protein>
    <submittedName>
        <fullName evidence="1">Uncharacterized protein</fullName>
    </submittedName>
</protein>
<evidence type="ECO:0000313" key="1">
    <source>
        <dbReference type="EMBL" id="CAB9508675.1"/>
    </source>
</evidence>
<dbReference type="EMBL" id="CAICTM010000355">
    <property type="protein sequence ID" value="CAB9508675.1"/>
    <property type="molecule type" value="Genomic_DNA"/>
</dbReference>
<reference evidence="1" key="1">
    <citation type="submission" date="2020-06" db="EMBL/GenBank/DDBJ databases">
        <authorList>
            <consortium name="Plant Systems Biology data submission"/>
        </authorList>
    </citation>
    <scope>NUCLEOTIDE SEQUENCE</scope>
    <source>
        <strain evidence="1">D6</strain>
    </source>
</reference>
<dbReference type="Proteomes" id="UP001153069">
    <property type="component" value="Unassembled WGS sequence"/>
</dbReference>
<proteinExistence type="predicted"/>
<organism evidence="1 2">
    <name type="scientific">Seminavis robusta</name>
    <dbReference type="NCBI Taxonomy" id="568900"/>
    <lineage>
        <taxon>Eukaryota</taxon>
        <taxon>Sar</taxon>
        <taxon>Stramenopiles</taxon>
        <taxon>Ochrophyta</taxon>
        <taxon>Bacillariophyta</taxon>
        <taxon>Bacillariophyceae</taxon>
        <taxon>Bacillariophycidae</taxon>
        <taxon>Naviculales</taxon>
        <taxon>Naviculaceae</taxon>
        <taxon>Seminavis</taxon>
    </lineage>
</organism>
<evidence type="ECO:0000313" key="2">
    <source>
        <dbReference type="Proteomes" id="UP001153069"/>
    </source>
</evidence>
<comment type="caution">
    <text evidence="1">The sequence shown here is derived from an EMBL/GenBank/DDBJ whole genome shotgun (WGS) entry which is preliminary data.</text>
</comment>
<name>A0A9N8HDS8_9STRA</name>